<evidence type="ECO:0000313" key="10">
    <source>
        <dbReference type="EMBL" id="MXY91829.1"/>
    </source>
</evidence>
<comment type="caution">
    <text evidence="10">The sequence shown here is derived from an EMBL/GenBank/DDBJ whole genome shotgun (WGS) entry which is preliminary data.</text>
</comment>
<evidence type="ECO:0000256" key="2">
    <source>
        <dbReference type="ARBA" id="ARBA00022448"/>
    </source>
</evidence>
<evidence type="ECO:0000256" key="7">
    <source>
        <dbReference type="RuleBase" id="RU363032"/>
    </source>
</evidence>
<dbReference type="InterPro" id="IPR053523">
    <property type="entry name" value="Oligopeptide_permease_AppC"/>
</dbReference>
<accession>A0A6B0YPE0</accession>
<dbReference type="SUPFAM" id="SSF161098">
    <property type="entry name" value="MetI-like"/>
    <property type="match status" value="1"/>
</dbReference>
<dbReference type="Pfam" id="PF00528">
    <property type="entry name" value="BPD_transp_1"/>
    <property type="match status" value="1"/>
</dbReference>
<organism evidence="10">
    <name type="scientific">Caldilineaceae bacterium SB0664_bin_27</name>
    <dbReference type="NCBI Taxonomy" id="2605260"/>
    <lineage>
        <taxon>Bacteria</taxon>
        <taxon>Bacillati</taxon>
        <taxon>Chloroflexota</taxon>
        <taxon>Caldilineae</taxon>
        <taxon>Caldilineales</taxon>
        <taxon>Caldilineaceae</taxon>
    </lineage>
</organism>
<comment type="subcellular location">
    <subcellularLocation>
        <location evidence="1 7">Cell membrane</location>
        <topology evidence="1 7">Multi-pass membrane protein</topology>
    </subcellularLocation>
</comment>
<evidence type="ECO:0000256" key="5">
    <source>
        <dbReference type="ARBA" id="ARBA00022989"/>
    </source>
</evidence>
<feature type="transmembrane region" description="Helical" evidence="7">
    <location>
        <begin position="117"/>
        <end position="138"/>
    </location>
</feature>
<dbReference type="InterPro" id="IPR035906">
    <property type="entry name" value="MetI-like_sf"/>
</dbReference>
<name>A0A6B0YPE0_9CHLR</name>
<evidence type="ECO:0000256" key="8">
    <source>
        <dbReference type="SAM" id="SignalP"/>
    </source>
</evidence>
<dbReference type="AlphaFoldDB" id="A0A6B0YPE0"/>
<feature type="chain" id="PRO_5025367065" evidence="8">
    <location>
        <begin position="40"/>
        <end position="287"/>
    </location>
</feature>
<dbReference type="PANTHER" id="PTHR43386:SF1">
    <property type="entry name" value="D,D-DIPEPTIDE TRANSPORT SYSTEM PERMEASE PROTEIN DDPC-RELATED"/>
    <property type="match status" value="1"/>
</dbReference>
<keyword evidence="2 7" id="KW-0813">Transport</keyword>
<dbReference type="InterPro" id="IPR000515">
    <property type="entry name" value="MetI-like"/>
</dbReference>
<feature type="domain" description="ABC transmembrane type-1" evidence="9">
    <location>
        <begin position="82"/>
        <end position="273"/>
    </location>
</feature>
<keyword evidence="8" id="KW-0732">Signal</keyword>
<evidence type="ECO:0000256" key="1">
    <source>
        <dbReference type="ARBA" id="ARBA00004651"/>
    </source>
</evidence>
<dbReference type="InterPro" id="IPR025966">
    <property type="entry name" value="OppC_N"/>
</dbReference>
<keyword evidence="3" id="KW-1003">Cell membrane</keyword>
<reference evidence="10" key="1">
    <citation type="submission" date="2019-09" db="EMBL/GenBank/DDBJ databases">
        <title>Characterisation of the sponge microbiome using genome-centric metagenomics.</title>
        <authorList>
            <person name="Engelberts J.P."/>
            <person name="Robbins S.J."/>
            <person name="De Goeij J.M."/>
            <person name="Aranda M."/>
            <person name="Bell S.C."/>
            <person name="Webster N.S."/>
        </authorList>
    </citation>
    <scope>NUCLEOTIDE SEQUENCE</scope>
    <source>
        <strain evidence="10">SB0664_bin_27</strain>
    </source>
</reference>
<dbReference type="NCBIfam" id="NF045476">
    <property type="entry name" value="Opp4C"/>
    <property type="match status" value="1"/>
</dbReference>
<dbReference type="PROSITE" id="PS50928">
    <property type="entry name" value="ABC_TM1"/>
    <property type="match status" value="1"/>
</dbReference>
<dbReference type="CDD" id="cd06261">
    <property type="entry name" value="TM_PBP2"/>
    <property type="match status" value="1"/>
</dbReference>
<dbReference type="Gene3D" id="1.10.3720.10">
    <property type="entry name" value="MetI-like"/>
    <property type="match status" value="1"/>
</dbReference>
<dbReference type="InterPro" id="IPR050366">
    <property type="entry name" value="BP-dependent_transpt_permease"/>
</dbReference>
<feature type="transmembrane region" description="Helical" evidence="7">
    <location>
        <begin position="84"/>
        <end position="110"/>
    </location>
</feature>
<dbReference type="GO" id="GO:0055085">
    <property type="term" value="P:transmembrane transport"/>
    <property type="evidence" value="ECO:0007669"/>
    <property type="project" value="InterPro"/>
</dbReference>
<feature type="transmembrane region" description="Helical" evidence="7">
    <location>
        <begin position="144"/>
        <end position="164"/>
    </location>
</feature>
<feature type="transmembrane region" description="Helical" evidence="7">
    <location>
        <begin position="252"/>
        <end position="273"/>
    </location>
</feature>
<comment type="similarity">
    <text evidence="7">Belongs to the binding-protein-dependent transport system permease family.</text>
</comment>
<evidence type="ECO:0000256" key="3">
    <source>
        <dbReference type="ARBA" id="ARBA00022475"/>
    </source>
</evidence>
<dbReference type="EMBL" id="VXRG01000002">
    <property type="protein sequence ID" value="MXY91829.1"/>
    <property type="molecule type" value="Genomic_DNA"/>
</dbReference>
<keyword evidence="4 7" id="KW-0812">Transmembrane</keyword>
<evidence type="ECO:0000259" key="9">
    <source>
        <dbReference type="PROSITE" id="PS50928"/>
    </source>
</evidence>
<proteinExistence type="inferred from homology"/>
<dbReference type="GO" id="GO:0005886">
    <property type="term" value="C:plasma membrane"/>
    <property type="evidence" value="ECO:0007669"/>
    <property type="project" value="UniProtKB-SubCell"/>
</dbReference>
<dbReference type="PANTHER" id="PTHR43386">
    <property type="entry name" value="OLIGOPEPTIDE TRANSPORT SYSTEM PERMEASE PROTEIN APPC"/>
    <property type="match status" value="1"/>
</dbReference>
<sequence>MFGSSSDSWRKRTWRRFVRHRLAVASLILLLAISATVTAAPLLTPHGPIKFVGATEAKPTWEHPLGTDRLGRDVWARLVYGGRVSISVGIVAVAISIAITIVLGSISGYYGGWLDMLIMRFTDVMMVFPGLILIMVVVSVIGPSIYNVMVVIGILGWTGTTRLLRGQILSVREWDFVTAARCVGASNGQIMFRHILPNALAPLLVAATFGVAGAILTEAGLSYIGLGVLPPAPSWGSMLNGAQSIYILENFWWLWLPPGVAIFVTVLAINFVGDGLRDALDPRTSLD</sequence>
<protein>
    <submittedName>
        <fullName evidence="10">ABC transporter permease</fullName>
    </submittedName>
</protein>
<keyword evidence="5 7" id="KW-1133">Transmembrane helix</keyword>
<evidence type="ECO:0000256" key="4">
    <source>
        <dbReference type="ARBA" id="ARBA00022692"/>
    </source>
</evidence>
<gene>
    <name evidence="10" type="ORF">F4Y42_00080</name>
</gene>
<keyword evidence="6 7" id="KW-0472">Membrane</keyword>
<dbReference type="GO" id="GO:0044406">
    <property type="term" value="P:adhesion of symbiont to host"/>
    <property type="evidence" value="ECO:0007669"/>
    <property type="project" value="InterPro"/>
</dbReference>
<evidence type="ECO:0000256" key="6">
    <source>
        <dbReference type="ARBA" id="ARBA00023136"/>
    </source>
</evidence>
<feature type="transmembrane region" description="Helical" evidence="7">
    <location>
        <begin position="199"/>
        <end position="232"/>
    </location>
</feature>
<dbReference type="Pfam" id="PF12911">
    <property type="entry name" value="OppC_N"/>
    <property type="match status" value="1"/>
</dbReference>
<dbReference type="GO" id="GO:0009289">
    <property type="term" value="C:pilus"/>
    <property type="evidence" value="ECO:0007669"/>
    <property type="project" value="InterPro"/>
</dbReference>
<feature type="signal peptide" evidence="8">
    <location>
        <begin position="1"/>
        <end position="39"/>
    </location>
</feature>